<comment type="caution">
    <text evidence="3">The sequence shown here is derived from an EMBL/GenBank/DDBJ whole genome shotgun (WGS) entry which is preliminary data.</text>
</comment>
<dbReference type="Pfam" id="PF07872">
    <property type="entry name" value="DUF1659"/>
    <property type="match status" value="1"/>
</dbReference>
<feature type="domain" description="DUF1659" evidence="2">
    <location>
        <begin position="4"/>
        <end position="65"/>
    </location>
</feature>
<accession>A0ABQ5JJU0</accession>
<evidence type="ECO:0000259" key="2">
    <source>
        <dbReference type="Pfam" id="PF07872"/>
    </source>
</evidence>
<reference evidence="3" key="1">
    <citation type="journal article" date="2022" name="Int. J. Syst. Evol. Microbiol.">
        <title>A novel species of lactic acid bacteria, Ligilactobacillus pabuli sp. nov., isolated from alfalfa silage.</title>
        <authorList>
            <person name="Tohno M."/>
            <person name="Tanizawa Y."/>
            <person name="Sawada H."/>
            <person name="Sakamoto M."/>
            <person name="Ohkuma M."/>
            <person name="Kobayashi H."/>
        </authorList>
    </citation>
    <scope>NUCLEOTIDE SEQUENCE</scope>
    <source>
        <strain evidence="3">AF129</strain>
    </source>
</reference>
<organism evidence="3 4">
    <name type="scientific">Ligilactobacillus pabuli</name>
    <dbReference type="NCBI Taxonomy" id="2886039"/>
    <lineage>
        <taxon>Bacteria</taxon>
        <taxon>Bacillati</taxon>
        <taxon>Bacillota</taxon>
        <taxon>Bacilli</taxon>
        <taxon>Lactobacillales</taxon>
        <taxon>Lactobacillaceae</taxon>
        <taxon>Ligilactobacillus</taxon>
    </lineage>
</organism>
<feature type="compositionally biased region" description="Polar residues" evidence="1">
    <location>
        <begin position="1"/>
        <end position="12"/>
    </location>
</feature>
<feature type="region of interest" description="Disordered" evidence="1">
    <location>
        <begin position="1"/>
        <end position="23"/>
    </location>
</feature>
<name>A0ABQ5JJU0_9LACO</name>
<protein>
    <recommendedName>
        <fullName evidence="2">DUF1659 domain-containing protein</fullName>
    </recommendedName>
</protein>
<sequence>MSEMWSKTNLAVKSTKEDGQQRKRNFNNIAQDATDEKLAAFGQLVEQLTGEATEELSVNVTTSLV</sequence>
<evidence type="ECO:0000256" key="1">
    <source>
        <dbReference type="SAM" id="MobiDB-lite"/>
    </source>
</evidence>
<proteinExistence type="predicted"/>
<dbReference type="EMBL" id="BQXH01000026">
    <property type="protein sequence ID" value="GKS82332.1"/>
    <property type="molecule type" value="Genomic_DNA"/>
</dbReference>
<dbReference type="RefSeq" id="WP_244056854.1">
    <property type="nucleotide sequence ID" value="NZ_BQXH01000026.1"/>
</dbReference>
<keyword evidence="4" id="KW-1185">Reference proteome</keyword>
<evidence type="ECO:0000313" key="4">
    <source>
        <dbReference type="Proteomes" id="UP001055149"/>
    </source>
</evidence>
<gene>
    <name evidence="3" type="ORF">LPAF129_20180</name>
</gene>
<dbReference type="InterPro" id="IPR012454">
    <property type="entry name" value="DUF1659"/>
</dbReference>
<evidence type="ECO:0000313" key="3">
    <source>
        <dbReference type="EMBL" id="GKS82332.1"/>
    </source>
</evidence>
<dbReference type="Proteomes" id="UP001055149">
    <property type="component" value="Unassembled WGS sequence"/>
</dbReference>